<reference evidence="1 2" key="1">
    <citation type="submission" date="2019-06" db="EMBL/GenBank/DDBJ databases">
        <title>WGS assembly of Gossypium darwinii.</title>
        <authorList>
            <person name="Chen Z.J."/>
            <person name="Sreedasyam A."/>
            <person name="Ando A."/>
            <person name="Song Q."/>
            <person name="De L."/>
            <person name="Hulse-Kemp A."/>
            <person name="Ding M."/>
            <person name="Ye W."/>
            <person name="Kirkbride R."/>
            <person name="Jenkins J."/>
            <person name="Plott C."/>
            <person name="Lovell J."/>
            <person name="Lin Y.-M."/>
            <person name="Vaughn R."/>
            <person name="Liu B."/>
            <person name="Li W."/>
            <person name="Simpson S."/>
            <person name="Scheffler B."/>
            <person name="Saski C."/>
            <person name="Grover C."/>
            <person name="Hu G."/>
            <person name="Conover J."/>
            <person name="Carlson J."/>
            <person name="Shu S."/>
            <person name="Boston L."/>
            <person name="Williams M."/>
            <person name="Peterson D."/>
            <person name="Mcgee K."/>
            <person name="Jones D."/>
            <person name="Wendel J."/>
            <person name="Stelly D."/>
            <person name="Grimwood J."/>
            <person name="Schmutz J."/>
        </authorList>
    </citation>
    <scope>NUCLEOTIDE SEQUENCE [LARGE SCALE GENOMIC DNA]</scope>
    <source>
        <strain evidence="1">1808015.09</strain>
    </source>
</reference>
<dbReference type="AlphaFoldDB" id="A0A5D2FLU1"/>
<gene>
    <name evidence="1" type="ORF">ES288_A08G147200v1</name>
</gene>
<protein>
    <submittedName>
        <fullName evidence="1">Uncharacterized protein</fullName>
    </submittedName>
</protein>
<accession>A0A5D2FLU1</accession>
<name>A0A5D2FLU1_GOSDA</name>
<sequence length="64" mass="7067">MIEFVILAFLITVKESPSISTNCSPRSLHKIIACKHAMASAAKLEDQQLHRSLFCRSVAPKVSI</sequence>
<evidence type="ECO:0000313" key="2">
    <source>
        <dbReference type="Proteomes" id="UP000323506"/>
    </source>
</evidence>
<organism evidence="1 2">
    <name type="scientific">Gossypium darwinii</name>
    <name type="common">Darwin's cotton</name>
    <name type="synonym">Gossypium barbadense var. darwinii</name>
    <dbReference type="NCBI Taxonomy" id="34276"/>
    <lineage>
        <taxon>Eukaryota</taxon>
        <taxon>Viridiplantae</taxon>
        <taxon>Streptophyta</taxon>
        <taxon>Embryophyta</taxon>
        <taxon>Tracheophyta</taxon>
        <taxon>Spermatophyta</taxon>
        <taxon>Magnoliopsida</taxon>
        <taxon>eudicotyledons</taxon>
        <taxon>Gunneridae</taxon>
        <taxon>Pentapetalae</taxon>
        <taxon>rosids</taxon>
        <taxon>malvids</taxon>
        <taxon>Malvales</taxon>
        <taxon>Malvaceae</taxon>
        <taxon>Malvoideae</taxon>
        <taxon>Gossypium</taxon>
    </lineage>
</organism>
<evidence type="ECO:0000313" key="1">
    <source>
        <dbReference type="EMBL" id="TYH06320.1"/>
    </source>
</evidence>
<keyword evidence="2" id="KW-1185">Reference proteome</keyword>
<dbReference type="Proteomes" id="UP000323506">
    <property type="component" value="Chromosome A08"/>
</dbReference>
<proteinExistence type="predicted"/>
<dbReference type="EMBL" id="CM017695">
    <property type="protein sequence ID" value="TYH06320.1"/>
    <property type="molecule type" value="Genomic_DNA"/>
</dbReference>